<accession>A0ABV4T3B0</accession>
<proteinExistence type="predicted"/>
<dbReference type="Proteomes" id="UP001571980">
    <property type="component" value="Unassembled WGS sequence"/>
</dbReference>
<dbReference type="EMBL" id="JARRIG010000003">
    <property type="protein sequence ID" value="MFA4804201.1"/>
    <property type="molecule type" value="Genomic_DNA"/>
</dbReference>
<protein>
    <recommendedName>
        <fullName evidence="3">Transposase</fullName>
    </recommendedName>
</protein>
<keyword evidence="2" id="KW-1185">Reference proteome</keyword>
<name>A0ABV4T3B0_9EURY</name>
<evidence type="ECO:0008006" key="3">
    <source>
        <dbReference type="Google" id="ProtNLM"/>
    </source>
</evidence>
<sequence>MRVMEITIKIKVPEGANEKEIKELAEIFAQAYILKVTLEKRRKKQKL</sequence>
<comment type="caution">
    <text evidence="1">The sequence shown here is derived from an EMBL/GenBank/DDBJ whole genome shotgun (WGS) entry which is preliminary data.</text>
</comment>
<reference evidence="1 2" key="1">
    <citation type="submission" date="2023-03" db="EMBL/GenBank/DDBJ databases">
        <title>Speciation in Pyrococcus: adaptation to high temperature as a mechanism.</title>
        <authorList>
            <person name="Gu J."/>
        </authorList>
    </citation>
    <scope>NUCLEOTIDE SEQUENCE [LARGE SCALE GENOMIC DNA]</scope>
    <source>
        <strain evidence="1 2">LMOA34</strain>
    </source>
</reference>
<evidence type="ECO:0000313" key="1">
    <source>
        <dbReference type="EMBL" id="MFA4804201.1"/>
    </source>
</evidence>
<evidence type="ECO:0000313" key="2">
    <source>
        <dbReference type="Proteomes" id="UP001571980"/>
    </source>
</evidence>
<dbReference type="RefSeq" id="WP_372823583.1">
    <property type="nucleotide sequence ID" value="NZ_JARRIG010000003.1"/>
</dbReference>
<organism evidence="1 2">
    <name type="scientific">Pyrococcus kukulkanii</name>
    <dbReference type="NCBI Taxonomy" id="1609559"/>
    <lineage>
        <taxon>Archaea</taxon>
        <taxon>Methanobacteriati</taxon>
        <taxon>Methanobacteriota</taxon>
        <taxon>Thermococci</taxon>
        <taxon>Thermococcales</taxon>
        <taxon>Thermococcaceae</taxon>
        <taxon>Pyrococcus</taxon>
    </lineage>
</organism>
<gene>
    <name evidence="1" type="ORF">P8X34_05535</name>
</gene>